<evidence type="ECO:0000256" key="14">
    <source>
        <dbReference type="ARBA" id="ARBA00023128"/>
    </source>
</evidence>
<evidence type="ECO:0000256" key="6">
    <source>
        <dbReference type="ARBA" id="ARBA00022660"/>
    </source>
</evidence>
<evidence type="ECO:0000256" key="3">
    <source>
        <dbReference type="ARBA" id="ARBA00012944"/>
    </source>
</evidence>
<organism evidence="19">
    <name type="scientific">Luteuthis dentatus</name>
    <dbReference type="NCBI Taxonomy" id="167155"/>
    <lineage>
        <taxon>Eukaryota</taxon>
        <taxon>Metazoa</taxon>
        <taxon>Spiralia</taxon>
        <taxon>Lophotrochozoa</taxon>
        <taxon>Mollusca</taxon>
        <taxon>Cephalopoda</taxon>
        <taxon>Coleoidea</taxon>
        <taxon>Octopodiformes</taxon>
        <taxon>Octopoda</taxon>
        <taxon>Cirrata</taxon>
        <taxon>Luteuthidae</taxon>
        <taxon>Luteuthis</taxon>
    </lineage>
</organism>
<feature type="domain" description="NADH:quinone oxidoreductase/Mrp antiporter transmembrane" evidence="18">
    <location>
        <begin position="26"/>
        <end position="289"/>
    </location>
</feature>
<evidence type="ECO:0000313" key="20">
    <source>
        <dbReference type="EMBL" id="WAP91502.1"/>
    </source>
</evidence>
<dbReference type="PANTHER" id="PTHR46552">
    <property type="entry name" value="NADH-UBIQUINONE OXIDOREDUCTASE CHAIN 2"/>
    <property type="match status" value="1"/>
</dbReference>
<keyword evidence="5" id="KW-0813">Transport</keyword>
<evidence type="ECO:0000256" key="9">
    <source>
        <dbReference type="ARBA" id="ARBA00022967"/>
    </source>
</evidence>
<proteinExistence type="inferred from homology"/>
<evidence type="ECO:0000256" key="16">
    <source>
        <dbReference type="ARBA" id="ARBA00049551"/>
    </source>
</evidence>
<keyword evidence="6 17" id="KW-0679">Respiratory chain</keyword>
<keyword evidence="12 17" id="KW-0520">NAD</keyword>
<feature type="transmembrane region" description="Helical" evidence="17">
    <location>
        <begin position="241"/>
        <end position="258"/>
    </location>
</feature>
<reference evidence="19" key="1">
    <citation type="submission" date="2022-04" db="EMBL/GenBank/DDBJ databases">
        <title>Genome skimming elucidates the evolutionary history of Octopodiformes.</title>
        <authorList>
            <person name="Taite M."/>
            <person name="Fernandez-Alvarez F."/>
            <person name="Braid H."/>
            <person name="Bush S."/>
            <person name="Bolstad K."/>
            <person name="Drewery J."/>
            <person name="Mills S."/>
            <person name="Strugnell J."/>
            <person name="Vecchione M."/>
            <person name="Villanueva R."/>
            <person name="Voight J."/>
            <person name="Allcock A.L."/>
        </authorList>
    </citation>
    <scope>NUCLEOTIDE SEQUENCE</scope>
    <source>
        <strain evidence="19">A200411</strain>
        <strain evidence="20">A250746</strain>
    </source>
</reference>
<feature type="transmembrane region" description="Helical" evidence="17">
    <location>
        <begin position="61"/>
        <end position="83"/>
    </location>
</feature>
<evidence type="ECO:0000256" key="1">
    <source>
        <dbReference type="ARBA" id="ARBA00004448"/>
    </source>
</evidence>
<comment type="similarity">
    <text evidence="2 17">Belongs to the complex I subunit 2 family.</text>
</comment>
<comment type="catalytic activity">
    <reaction evidence="16 17">
        <text>a ubiquinone + NADH + 5 H(+)(in) = a ubiquinol + NAD(+) + 4 H(+)(out)</text>
        <dbReference type="Rhea" id="RHEA:29091"/>
        <dbReference type="Rhea" id="RHEA-COMP:9565"/>
        <dbReference type="Rhea" id="RHEA-COMP:9566"/>
        <dbReference type="ChEBI" id="CHEBI:15378"/>
        <dbReference type="ChEBI" id="CHEBI:16389"/>
        <dbReference type="ChEBI" id="CHEBI:17976"/>
        <dbReference type="ChEBI" id="CHEBI:57540"/>
        <dbReference type="ChEBI" id="CHEBI:57945"/>
        <dbReference type="EC" id="7.1.1.2"/>
    </reaction>
</comment>
<keyword evidence="11 17" id="KW-1133">Transmembrane helix</keyword>
<evidence type="ECO:0000256" key="8">
    <source>
        <dbReference type="ARBA" id="ARBA00022792"/>
    </source>
</evidence>
<gene>
    <name evidence="19" type="primary">nad2</name>
</gene>
<dbReference type="PANTHER" id="PTHR46552:SF1">
    <property type="entry name" value="NADH-UBIQUINONE OXIDOREDUCTASE CHAIN 2"/>
    <property type="match status" value="1"/>
</dbReference>
<evidence type="ECO:0000256" key="10">
    <source>
        <dbReference type="ARBA" id="ARBA00022982"/>
    </source>
</evidence>
<evidence type="ECO:0000256" key="5">
    <source>
        <dbReference type="ARBA" id="ARBA00022448"/>
    </source>
</evidence>
<comment type="function">
    <text evidence="17">Core subunit of the mitochondrial membrane respiratory chain NADH dehydrogenase (Complex I) which catalyzes electron transfer from NADH through the respiratory chain, using ubiquinone as an electron acceptor. Essential for the catalytic activity and assembly of complex I.</text>
</comment>
<feature type="transmembrane region" description="Helical" evidence="17">
    <location>
        <begin position="95"/>
        <end position="117"/>
    </location>
</feature>
<evidence type="ECO:0000256" key="7">
    <source>
        <dbReference type="ARBA" id="ARBA00022692"/>
    </source>
</evidence>
<keyword evidence="15 17" id="KW-0472">Membrane</keyword>
<dbReference type="GO" id="GO:0006120">
    <property type="term" value="P:mitochondrial electron transport, NADH to ubiquinone"/>
    <property type="evidence" value="ECO:0007669"/>
    <property type="project" value="InterPro"/>
</dbReference>
<evidence type="ECO:0000256" key="11">
    <source>
        <dbReference type="ARBA" id="ARBA00022989"/>
    </source>
</evidence>
<dbReference type="InterPro" id="IPR001750">
    <property type="entry name" value="ND/Mrp_TM"/>
</dbReference>
<evidence type="ECO:0000259" key="18">
    <source>
        <dbReference type="Pfam" id="PF00361"/>
    </source>
</evidence>
<keyword evidence="7 17" id="KW-0812">Transmembrane</keyword>
<keyword evidence="10 17" id="KW-0249">Electron transport</keyword>
<dbReference type="AlphaFoldDB" id="A0A9E9JKD2"/>
<keyword evidence="13 17" id="KW-0830">Ubiquinone</keyword>
<keyword evidence="14 17" id="KW-0496">Mitochondrion</keyword>
<accession>A0A9E9JKD2</accession>
<evidence type="ECO:0000313" key="19">
    <source>
        <dbReference type="EMBL" id="WAP91476.1"/>
    </source>
</evidence>
<evidence type="ECO:0000256" key="13">
    <source>
        <dbReference type="ARBA" id="ARBA00023075"/>
    </source>
</evidence>
<feature type="transmembrane region" description="Helical" evidence="17">
    <location>
        <begin position="264"/>
        <end position="294"/>
    </location>
</feature>
<evidence type="ECO:0000256" key="15">
    <source>
        <dbReference type="ARBA" id="ARBA00023136"/>
    </source>
</evidence>
<name>A0A9E9JKD2_9MOLL</name>
<dbReference type="PRINTS" id="PR01436">
    <property type="entry name" value="NADHDHGNASE2"/>
</dbReference>
<evidence type="ECO:0000256" key="4">
    <source>
        <dbReference type="ARBA" id="ARBA00021008"/>
    </source>
</evidence>
<sequence>MNNKFFPANFLFMNMLILGSILSLSSSHWLVMWMGLELNLMGILPLMNIKGKSFEIDSSMKYFIIQSFSSSLLMISTIILYFFSSSWYSMFNNSFISSILILSLLIKLGSVPFHLWLPNITKQMSWMMLFLILSWQKLAPLFMLSFINFNHNIILFSSILSAIFGSIQAINQTSIQLIMTYSSISHLGWMLATIMINNMIMFMYLFIYSIIILPLFYYFHSKSGYKIFNLTQYNKNMNMDFLMFIPLMMSLGGFPPFMGFMTKILILLILINMNFIIIPMILFISTLISLYFYLNLSMMMLIKSFFFLKLPSLSYNFNFIISMNIMSLFIFIPIILYAMNILNKP</sequence>
<dbReference type="EMBL" id="ON367806">
    <property type="protein sequence ID" value="WAP91476.1"/>
    <property type="molecule type" value="Genomic_DNA"/>
</dbReference>
<dbReference type="GO" id="GO:0008137">
    <property type="term" value="F:NADH dehydrogenase (ubiquinone) activity"/>
    <property type="evidence" value="ECO:0007669"/>
    <property type="project" value="UniProtKB-EC"/>
</dbReference>
<keyword evidence="9 17" id="KW-1278">Translocase</keyword>
<dbReference type="EMBL" id="ON367809">
    <property type="protein sequence ID" value="WAP91502.1"/>
    <property type="molecule type" value="Genomic_DNA"/>
</dbReference>
<dbReference type="InterPro" id="IPR003917">
    <property type="entry name" value="NADH_UbQ_OxRdtase_chain2"/>
</dbReference>
<dbReference type="EC" id="7.1.1.2" evidence="3 17"/>
<dbReference type="Pfam" id="PF00361">
    <property type="entry name" value="Proton_antipo_M"/>
    <property type="match status" value="1"/>
</dbReference>
<evidence type="ECO:0000256" key="12">
    <source>
        <dbReference type="ARBA" id="ARBA00023027"/>
    </source>
</evidence>
<feature type="transmembrane region" description="Helical" evidence="17">
    <location>
        <begin position="30"/>
        <end position="49"/>
    </location>
</feature>
<protein>
    <recommendedName>
        <fullName evidence="4 17">NADH-ubiquinone oxidoreductase chain 2</fullName>
        <ecNumber evidence="3 17">7.1.1.2</ecNumber>
    </recommendedName>
</protein>
<feature type="transmembrane region" description="Helical" evidence="17">
    <location>
        <begin position="315"/>
        <end position="339"/>
    </location>
</feature>
<keyword evidence="8 17" id="KW-0999">Mitochondrion inner membrane</keyword>
<dbReference type="InterPro" id="IPR050175">
    <property type="entry name" value="Complex_I_Subunit_2"/>
</dbReference>
<evidence type="ECO:0000256" key="2">
    <source>
        <dbReference type="ARBA" id="ARBA00007012"/>
    </source>
</evidence>
<comment type="subcellular location">
    <subcellularLocation>
        <location evidence="1 17">Mitochondrion inner membrane</location>
        <topology evidence="1 17">Multi-pass membrane protein</topology>
    </subcellularLocation>
</comment>
<evidence type="ECO:0000256" key="17">
    <source>
        <dbReference type="RuleBase" id="RU003403"/>
    </source>
</evidence>
<geneLocation type="mitochondrion" evidence="19"/>
<dbReference type="GO" id="GO:0005743">
    <property type="term" value="C:mitochondrial inner membrane"/>
    <property type="evidence" value="ECO:0007669"/>
    <property type="project" value="UniProtKB-SubCell"/>
</dbReference>
<feature type="transmembrane region" description="Helical" evidence="17">
    <location>
        <begin position="202"/>
        <end position="220"/>
    </location>
</feature>
<feature type="transmembrane region" description="Helical" evidence="17">
    <location>
        <begin position="5"/>
        <end position="24"/>
    </location>
</feature>